<reference evidence="2" key="1">
    <citation type="submission" date="2015-10" db="EMBL/GenBank/DDBJ databases">
        <authorList>
            <person name="Gilbert D.G."/>
        </authorList>
    </citation>
    <scope>NUCLEOTIDE SEQUENCE</scope>
</reference>
<dbReference type="AlphaFoldDB" id="A0A160VIH9"/>
<accession>A0A160VIH9</accession>
<evidence type="ECO:0000256" key="1">
    <source>
        <dbReference type="ARBA" id="ARBA00007529"/>
    </source>
</evidence>
<dbReference type="SUPFAM" id="SSF54506">
    <property type="entry name" value="Diaminopimelate epimerase-like"/>
    <property type="match status" value="1"/>
</dbReference>
<dbReference type="InterPro" id="IPR008794">
    <property type="entry name" value="Pro_racemase_fam"/>
</dbReference>
<gene>
    <name evidence="2" type="ORF">MGWOODY_Mmi2595</name>
</gene>
<dbReference type="GO" id="GO:0047580">
    <property type="term" value="F:4-hydroxyproline epimerase activity"/>
    <property type="evidence" value="ECO:0007669"/>
    <property type="project" value="TreeGrafter"/>
</dbReference>
<dbReference type="SFLD" id="SFLDS00028">
    <property type="entry name" value="Proline_Racemase"/>
    <property type="match status" value="1"/>
</dbReference>
<dbReference type="EMBL" id="FAXC01000431">
    <property type="protein sequence ID" value="CUV10533.1"/>
    <property type="molecule type" value="Genomic_DNA"/>
</dbReference>
<name>A0A160VIH9_9ZZZZ</name>
<evidence type="ECO:0000313" key="2">
    <source>
        <dbReference type="EMBL" id="CUV10533.1"/>
    </source>
</evidence>
<sequence>MINISKLKNWSPPKSCQEITTIDAHTGGEPLRIILDGYPDLVGETLLEKRTHAQKNHDDLRKALMWEPRGHADMYGAIIIEPDTPGADFGVIFIHNEGYSTGCGHAVIALTKVIVETGLIPMTEPETEVKMDVPSGLIQSFAQVKNDEVTGVRFQNVPSFVQALDAEVDVQGFGKIKYDLAFGGAFYAFVDVNQVGLDCTEEYYNALVDVGKKIKHAVMDAVSMAHPTEPDMNFLYGTIFTGSAKDPNNHSRNVCIFAEGEVDRSPTGTGVSARAAIHYVRGEIDVGEPITIESIIGSTFTVKVAESTSFGPYDAVIPEVSGNAHIIGKNTFWINPDDPLKGGFILR</sequence>
<organism evidence="2">
    <name type="scientific">hydrothermal vent metagenome</name>
    <dbReference type="NCBI Taxonomy" id="652676"/>
    <lineage>
        <taxon>unclassified sequences</taxon>
        <taxon>metagenomes</taxon>
        <taxon>ecological metagenomes</taxon>
    </lineage>
</organism>
<dbReference type="Gene3D" id="3.10.310.10">
    <property type="entry name" value="Diaminopimelate Epimerase, Chain A, domain 1"/>
    <property type="match status" value="2"/>
</dbReference>
<dbReference type="PANTHER" id="PTHR33442">
    <property type="entry name" value="TRANS-3-HYDROXY-L-PROLINE DEHYDRATASE"/>
    <property type="match status" value="1"/>
</dbReference>
<dbReference type="FunFam" id="3.10.310.10:FF:000003">
    <property type="entry name" value="Proline racemase"/>
    <property type="match status" value="1"/>
</dbReference>
<dbReference type="Pfam" id="PF05544">
    <property type="entry name" value="Pro_racemase"/>
    <property type="match status" value="1"/>
</dbReference>
<proteinExistence type="inferred from homology"/>
<dbReference type="PANTHER" id="PTHR33442:SF1">
    <property type="entry name" value="TRANS-3-HYDROXY-L-PROLINE DEHYDRATASE"/>
    <property type="match status" value="1"/>
</dbReference>
<dbReference type="PIRSF" id="PIRSF029792">
    <property type="entry name" value="Pro_racemase"/>
    <property type="match status" value="1"/>
</dbReference>
<comment type="similarity">
    <text evidence="1">Belongs to the proline racemase family.</text>
</comment>
<protein>
    <submittedName>
        <fullName evidence="2">Not a Proline racemase, nor 4-hydroxyproline epimerase [missing catalytic residues]</fullName>
    </submittedName>
</protein>